<feature type="domain" description="Aerotolerance regulator N-terminal" evidence="2">
    <location>
        <begin position="1"/>
        <end position="76"/>
    </location>
</feature>
<organism evidence="3 4">
    <name type="scientific">Mucilaginibacter aquariorum</name>
    <dbReference type="NCBI Taxonomy" id="2967225"/>
    <lineage>
        <taxon>Bacteria</taxon>
        <taxon>Pseudomonadati</taxon>
        <taxon>Bacteroidota</taxon>
        <taxon>Sphingobacteriia</taxon>
        <taxon>Sphingobacteriales</taxon>
        <taxon>Sphingobacteriaceae</taxon>
        <taxon>Mucilaginibacter</taxon>
    </lineage>
</organism>
<accession>A0ABT1T6V5</accession>
<keyword evidence="1" id="KW-1133">Transmembrane helix</keyword>
<dbReference type="PANTHER" id="PTHR37464:SF1">
    <property type="entry name" value="BLL2463 PROTEIN"/>
    <property type="match status" value="1"/>
</dbReference>
<keyword evidence="4" id="KW-1185">Reference proteome</keyword>
<dbReference type="Proteomes" id="UP001204376">
    <property type="component" value="Unassembled WGS sequence"/>
</dbReference>
<feature type="transmembrane region" description="Helical" evidence="1">
    <location>
        <begin position="53"/>
        <end position="78"/>
    </location>
</feature>
<feature type="transmembrane region" description="Helical" evidence="1">
    <location>
        <begin position="6"/>
        <end position="24"/>
    </location>
</feature>
<protein>
    <submittedName>
        <fullName evidence="3">BatA domain-containing protein</fullName>
    </submittedName>
</protein>
<gene>
    <name evidence="3" type="ORF">NPE20_19595</name>
</gene>
<sequence>MQFLNPIWFFALTAVSIPVIIHLWNVRPGKTLKVGSISLITEASKSTRRSFKLLDILLLILRCLLLALLALLLASPVWQNAASLQKAKGLLFIPKENLKETYTKFKPQIDSLNKAGYEFHYLNSGFAKNDLTKILADSSLKDTTGKANYWTLIKALDRQIAATTPVYVFTPNGINHFKGGKPAVDLNLHWQTYTVADSVSKWIASAILTNSGTIKVTLGNSSPARVYYTDQILQSGGSDDITVNVQNGLPSISLKNAGQAVFPVDTSAMRIAIYTDKHAIDAGYLKAALSAAVNFSGRKSVIKQYNNPAQISGGQTWLFWLSEQAVSRAKNSKNIFKYETGKVIDVNTWMEPRHIALAKLINPKTGEEAIWKDGFGKPVLGFDDNTYHFYSRFNPLWNDLVWSDDFPKLILKLINNAPIGIPQQHDKRILSNAQIQPEIVKKNKAITSVKTNGQTDLSRYFWLLLVGVFIAERILSHKTKIVNNG</sequence>
<dbReference type="NCBIfam" id="TIGR02226">
    <property type="entry name" value="two_anch"/>
    <property type="match status" value="1"/>
</dbReference>
<evidence type="ECO:0000313" key="4">
    <source>
        <dbReference type="Proteomes" id="UP001204376"/>
    </source>
</evidence>
<reference evidence="3 4" key="1">
    <citation type="submission" date="2022-07" db="EMBL/GenBank/DDBJ databases">
        <title>Mucilaginibacter sp. JC4.</title>
        <authorList>
            <person name="Le V."/>
            <person name="Ko S.-R."/>
            <person name="Ahn C.-Y."/>
            <person name="Oh H.-M."/>
        </authorList>
    </citation>
    <scope>NUCLEOTIDE SEQUENCE [LARGE SCALE GENOMIC DNA]</scope>
    <source>
        <strain evidence="3 4">JC4</strain>
    </source>
</reference>
<dbReference type="InterPro" id="IPR011933">
    <property type="entry name" value="Double_TM_dom"/>
</dbReference>
<evidence type="ECO:0000313" key="3">
    <source>
        <dbReference type="EMBL" id="MCQ6960193.1"/>
    </source>
</evidence>
<dbReference type="EMBL" id="JANHOH010000006">
    <property type="protein sequence ID" value="MCQ6960193.1"/>
    <property type="molecule type" value="Genomic_DNA"/>
</dbReference>
<dbReference type="RefSeq" id="WP_256540380.1">
    <property type="nucleotide sequence ID" value="NZ_JANHOH010000006.1"/>
</dbReference>
<evidence type="ECO:0000259" key="2">
    <source>
        <dbReference type="Pfam" id="PF07584"/>
    </source>
</evidence>
<comment type="caution">
    <text evidence="3">The sequence shown here is derived from an EMBL/GenBank/DDBJ whole genome shotgun (WGS) entry which is preliminary data.</text>
</comment>
<keyword evidence="1" id="KW-0812">Transmembrane</keyword>
<name>A0ABT1T6V5_9SPHI</name>
<keyword evidence="1" id="KW-0472">Membrane</keyword>
<dbReference type="Pfam" id="PF07584">
    <property type="entry name" value="BatA"/>
    <property type="match status" value="1"/>
</dbReference>
<dbReference type="PANTHER" id="PTHR37464">
    <property type="entry name" value="BLL2463 PROTEIN"/>
    <property type="match status" value="1"/>
</dbReference>
<evidence type="ECO:0000256" key="1">
    <source>
        <dbReference type="SAM" id="Phobius"/>
    </source>
</evidence>
<proteinExistence type="predicted"/>
<dbReference type="InterPro" id="IPR024163">
    <property type="entry name" value="Aerotolerance_reg_N"/>
</dbReference>